<accession>A0A3B3VBK1</accession>
<dbReference type="GO" id="GO:0005875">
    <property type="term" value="C:microtubule associated complex"/>
    <property type="evidence" value="ECO:0007669"/>
    <property type="project" value="TreeGrafter"/>
</dbReference>
<keyword evidence="3" id="KW-1185">Reference proteome</keyword>
<evidence type="ECO:0000313" key="2">
    <source>
        <dbReference type="Ensembl" id="ENSPLAP00000022388.1"/>
    </source>
</evidence>
<dbReference type="GO" id="GO:0005874">
    <property type="term" value="C:microtubule"/>
    <property type="evidence" value="ECO:0007669"/>
    <property type="project" value="InterPro"/>
</dbReference>
<dbReference type="AlphaFoldDB" id="A0A3B3VBK1"/>
<dbReference type="InterPro" id="IPR056617">
    <property type="entry name" value="MAP1B/S_N"/>
</dbReference>
<proteinExistence type="predicted"/>
<dbReference type="GO" id="GO:0003779">
    <property type="term" value="F:actin binding"/>
    <property type="evidence" value="ECO:0007669"/>
    <property type="project" value="TreeGrafter"/>
</dbReference>
<dbReference type="PANTHER" id="PTHR13843">
    <property type="entry name" value="MICROTUBULE-ASSOCIATED PROTEIN"/>
    <property type="match status" value="1"/>
</dbReference>
<dbReference type="GO" id="GO:0045202">
    <property type="term" value="C:synapse"/>
    <property type="evidence" value="ECO:0007669"/>
    <property type="project" value="TreeGrafter"/>
</dbReference>
<protein>
    <recommendedName>
        <fullName evidence="1">Microtubule-associated protein 1B/S N-terminal domain-containing protein</fullName>
    </recommendedName>
</protein>
<dbReference type="GO" id="GO:0043025">
    <property type="term" value="C:neuronal cell body"/>
    <property type="evidence" value="ECO:0007669"/>
    <property type="project" value="TreeGrafter"/>
</dbReference>
<evidence type="ECO:0000259" key="1">
    <source>
        <dbReference type="Pfam" id="PF23415"/>
    </source>
</evidence>
<dbReference type="STRING" id="48699.ENSPLAP00000022388"/>
<dbReference type="GO" id="GO:0007409">
    <property type="term" value="P:axonogenesis"/>
    <property type="evidence" value="ECO:0007669"/>
    <property type="project" value="TreeGrafter"/>
</dbReference>
<sequence>MFTVKNSELESPNVVQFGSECLLAVWFHYYYYFHICPPVLRLTLKALFFSFPAGIRSWDVNLKSCDLDQQLQLFITRHSAHFSSKVRGHRWTE</sequence>
<dbReference type="GO" id="GO:0000226">
    <property type="term" value="P:microtubule cytoskeleton organization"/>
    <property type="evidence" value="ECO:0007669"/>
    <property type="project" value="InterPro"/>
</dbReference>
<dbReference type="GO" id="GO:0031114">
    <property type="term" value="P:regulation of microtubule depolymerization"/>
    <property type="evidence" value="ECO:0007669"/>
    <property type="project" value="TreeGrafter"/>
</dbReference>
<dbReference type="Proteomes" id="UP000261500">
    <property type="component" value="Unplaced"/>
</dbReference>
<dbReference type="GO" id="GO:0005829">
    <property type="term" value="C:cytosol"/>
    <property type="evidence" value="ECO:0007669"/>
    <property type="project" value="TreeGrafter"/>
</dbReference>
<dbReference type="InterPro" id="IPR026074">
    <property type="entry name" value="MAP1"/>
</dbReference>
<evidence type="ECO:0000313" key="3">
    <source>
        <dbReference type="Proteomes" id="UP000261500"/>
    </source>
</evidence>
<feature type="domain" description="Microtubule-associated protein 1B/S N-terminal" evidence="1">
    <location>
        <begin position="52"/>
        <end position="90"/>
    </location>
</feature>
<dbReference type="Ensembl" id="ENSPLAT00000008576.1">
    <property type="protein sequence ID" value="ENSPLAP00000022388.1"/>
    <property type="gene ID" value="ENSPLAG00000006887.1"/>
</dbReference>
<dbReference type="GO" id="GO:0016358">
    <property type="term" value="P:dendrite development"/>
    <property type="evidence" value="ECO:0007669"/>
    <property type="project" value="TreeGrafter"/>
</dbReference>
<dbReference type="PANTHER" id="PTHR13843:SF6">
    <property type="entry name" value="MICROTUBULE-ASSOCIATED PROTEIN 1A"/>
    <property type="match status" value="1"/>
</dbReference>
<reference evidence="2" key="1">
    <citation type="submission" date="2025-08" db="UniProtKB">
        <authorList>
            <consortium name="Ensembl"/>
        </authorList>
    </citation>
    <scope>IDENTIFICATION</scope>
</reference>
<dbReference type="Pfam" id="PF23415">
    <property type="entry name" value="MAPB1_N"/>
    <property type="match status" value="1"/>
</dbReference>
<name>A0A3B3VBK1_9TELE</name>
<dbReference type="GO" id="GO:0008017">
    <property type="term" value="F:microtubule binding"/>
    <property type="evidence" value="ECO:0007669"/>
    <property type="project" value="InterPro"/>
</dbReference>
<dbReference type="GeneTree" id="ENSGT01020000230648"/>
<reference evidence="2" key="2">
    <citation type="submission" date="2025-09" db="UniProtKB">
        <authorList>
            <consortium name="Ensembl"/>
        </authorList>
    </citation>
    <scope>IDENTIFICATION</scope>
</reference>
<organism evidence="2 3">
    <name type="scientific">Poecilia latipinna</name>
    <name type="common">sailfin molly</name>
    <dbReference type="NCBI Taxonomy" id="48699"/>
    <lineage>
        <taxon>Eukaryota</taxon>
        <taxon>Metazoa</taxon>
        <taxon>Chordata</taxon>
        <taxon>Craniata</taxon>
        <taxon>Vertebrata</taxon>
        <taxon>Euteleostomi</taxon>
        <taxon>Actinopterygii</taxon>
        <taxon>Neopterygii</taxon>
        <taxon>Teleostei</taxon>
        <taxon>Neoteleostei</taxon>
        <taxon>Acanthomorphata</taxon>
        <taxon>Ovalentaria</taxon>
        <taxon>Atherinomorphae</taxon>
        <taxon>Cyprinodontiformes</taxon>
        <taxon>Poeciliidae</taxon>
        <taxon>Poeciliinae</taxon>
        <taxon>Poecilia</taxon>
    </lineage>
</organism>
<dbReference type="GO" id="GO:0030425">
    <property type="term" value="C:dendrite"/>
    <property type="evidence" value="ECO:0007669"/>
    <property type="project" value="TreeGrafter"/>
</dbReference>